<organism evidence="3 6">
    <name type="scientific">Adineta steineri</name>
    <dbReference type="NCBI Taxonomy" id="433720"/>
    <lineage>
        <taxon>Eukaryota</taxon>
        <taxon>Metazoa</taxon>
        <taxon>Spiralia</taxon>
        <taxon>Gnathifera</taxon>
        <taxon>Rotifera</taxon>
        <taxon>Eurotatoria</taxon>
        <taxon>Bdelloidea</taxon>
        <taxon>Adinetida</taxon>
        <taxon>Adinetidae</taxon>
        <taxon>Adineta</taxon>
    </lineage>
</organism>
<dbReference type="EMBL" id="CAJNOE010000059">
    <property type="protein sequence ID" value="CAF0834420.1"/>
    <property type="molecule type" value="Genomic_DNA"/>
</dbReference>
<feature type="region of interest" description="Disordered" evidence="1">
    <location>
        <begin position="1"/>
        <end position="35"/>
    </location>
</feature>
<protein>
    <recommendedName>
        <fullName evidence="7">Transmembrane protein</fullName>
    </recommendedName>
</protein>
<evidence type="ECO:0000313" key="5">
    <source>
        <dbReference type="EMBL" id="CAF3967034.1"/>
    </source>
</evidence>
<dbReference type="Proteomes" id="UP000663860">
    <property type="component" value="Unassembled WGS sequence"/>
</dbReference>
<evidence type="ECO:0008006" key="7">
    <source>
        <dbReference type="Google" id="ProtNLM"/>
    </source>
</evidence>
<dbReference type="EMBL" id="CAJNOG010000040">
    <property type="protein sequence ID" value="CAF0824222.1"/>
    <property type="molecule type" value="Genomic_DNA"/>
</dbReference>
<reference evidence="3" key="1">
    <citation type="submission" date="2021-02" db="EMBL/GenBank/DDBJ databases">
        <authorList>
            <person name="Nowell W R."/>
        </authorList>
    </citation>
    <scope>NUCLEOTIDE SEQUENCE</scope>
</reference>
<keyword evidence="2" id="KW-0472">Membrane</keyword>
<name>A0A813UB30_9BILA</name>
<dbReference type="Proteomes" id="UP000663868">
    <property type="component" value="Unassembled WGS sequence"/>
</dbReference>
<feature type="transmembrane region" description="Helical" evidence="2">
    <location>
        <begin position="67"/>
        <end position="89"/>
    </location>
</feature>
<evidence type="ECO:0000256" key="1">
    <source>
        <dbReference type="SAM" id="MobiDB-lite"/>
    </source>
</evidence>
<feature type="transmembrane region" description="Helical" evidence="2">
    <location>
        <begin position="101"/>
        <end position="125"/>
    </location>
</feature>
<sequence length="302" mass="34688">MNFQSNEQSTVTNNDTPIYLNDNQPNNSSSSNIESRFSPTTNYALDFHSINELVDLHKKLLRKRKMYCYYIFGISSLIGLILLIIGFVHPTCSIIDYNCPTAYTVCLALGGSLIFFGIVFVLTLLCDDLCREQQYEDVNFSVNGQQPVVWRLDGEQWTRYLNYIHGPNRMWTQMNPWSSFCCRLSTYERLMNRQYGQIILHEKGLIIDELYFVSFRAYTLEGVEILCIDEHPQIIGLRIHTYFQAGKNSRSCYYDLFAPSSVSLEQIQALARAYIIKIYGVSALRSPLTVIRLPGSILSALN</sequence>
<dbReference type="Proteomes" id="UP000663845">
    <property type="component" value="Unassembled WGS sequence"/>
</dbReference>
<comment type="caution">
    <text evidence="3">The sequence shown here is derived from an EMBL/GenBank/DDBJ whole genome shotgun (WGS) entry which is preliminary data.</text>
</comment>
<keyword evidence="2" id="KW-1133">Transmembrane helix</keyword>
<proteinExistence type="predicted"/>
<feature type="compositionally biased region" description="Low complexity" evidence="1">
    <location>
        <begin position="21"/>
        <end position="35"/>
    </location>
</feature>
<evidence type="ECO:0000313" key="4">
    <source>
        <dbReference type="EMBL" id="CAF0834420.1"/>
    </source>
</evidence>
<keyword evidence="2" id="KW-0812">Transmembrane</keyword>
<accession>A0A813UB30</accession>
<feature type="compositionally biased region" description="Polar residues" evidence="1">
    <location>
        <begin position="1"/>
        <end position="16"/>
    </location>
</feature>
<dbReference type="EMBL" id="CAJOBB010002415">
    <property type="protein sequence ID" value="CAF3967034.1"/>
    <property type="molecule type" value="Genomic_DNA"/>
</dbReference>
<evidence type="ECO:0000313" key="3">
    <source>
        <dbReference type="EMBL" id="CAF0824222.1"/>
    </source>
</evidence>
<evidence type="ECO:0000256" key="2">
    <source>
        <dbReference type="SAM" id="Phobius"/>
    </source>
</evidence>
<evidence type="ECO:0000313" key="6">
    <source>
        <dbReference type="Proteomes" id="UP000663845"/>
    </source>
</evidence>
<gene>
    <name evidence="4" type="ORF">IZO911_LOCUS8714</name>
    <name evidence="3" type="ORF">JYZ213_LOCUS6480</name>
    <name evidence="5" type="ORF">KXQ929_LOCUS26544</name>
</gene>
<dbReference type="AlphaFoldDB" id="A0A813UB30"/>